<dbReference type="GO" id="GO:0016787">
    <property type="term" value="F:hydrolase activity"/>
    <property type="evidence" value="ECO:0007669"/>
    <property type="project" value="UniProtKB-KW"/>
</dbReference>
<dbReference type="InterPro" id="IPR000383">
    <property type="entry name" value="Xaa-Pro-like_dom"/>
</dbReference>
<protein>
    <submittedName>
        <fullName evidence="3">CocE/NonD family hydrolase</fullName>
    </submittedName>
</protein>
<keyword evidence="1 3" id="KW-0378">Hydrolase</keyword>
<gene>
    <name evidence="3" type="ORF">GCM10009844_37910</name>
</gene>
<proteinExistence type="predicted"/>
<dbReference type="InterPro" id="IPR013736">
    <property type="entry name" value="Xaa-Pro_dipept_C"/>
</dbReference>
<dbReference type="SMART" id="SM00939">
    <property type="entry name" value="PepX_C"/>
    <property type="match status" value="1"/>
</dbReference>
<dbReference type="SUPFAM" id="SSF49785">
    <property type="entry name" value="Galactose-binding domain-like"/>
    <property type="match status" value="1"/>
</dbReference>
<dbReference type="EMBL" id="BAAAQR010000014">
    <property type="protein sequence ID" value="GAA2153467.1"/>
    <property type="molecule type" value="Genomic_DNA"/>
</dbReference>
<accession>A0ABN3A3X6</accession>
<dbReference type="Proteomes" id="UP001501771">
    <property type="component" value="Unassembled WGS sequence"/>
</dbReference>
<reference evidence="3 4" key="1">
    <citation type="journal article" date="2019" name="Int. J. Syst. Evol. Microbiol.">
        <title>The Global Catalogue of Microorganisms (GCM) 10K type strain sequencing project: providing services to taxonomists for standard genome sequencing and annotation.</title>
        <authorList>
            <consortium name="The Broad Institute Genomics Platform"/>
            <consortium name="The Broad Institute Genome Sequencing Center for Infectious Disease"/>
            <person name="Wu L."/>
            <person name="Ma J."/>
        </authorList>
    </citation>
    <scope>NUCLEOTIDE SEQUENCE [LARGE SCALE GENOMIC DNA]</scope>
    <source>
        <strain evidence="3 4">JCM 16022</strain>
    </source>
</reference>
<dbReference type="InterPro" id="IPR008979">
    <property type="entry name" value="Galactose-bd-like_sf"/>
</dbReference>
<sequence>MTGTRREVLVPMSDGVELAATLFLPDPASGPQPCLLEALPYRKDDLTSSYAAGYEALRDAHGYAVCRLDLRGTGSSSGDATDEYPAEEQRDLVEVIAWLAAQDWCDGGVGMFGTSYSGFNSLQIACERPPALKAICAIYATDDRWTDDVHWRGGALRLVDLVDYCHYMTPMCVLPPVPAVWGEGWQDEWLRRLATNEPWVLTWLRESVHGDYWRRGSVRLGADGAGYERIACPTMLVAGWADGYRNNSFRTVAALAANGVPHRLLAGPWAHADPTHAMPGPRIDFDTEMAAWFDRWLREPVERSSVVEPVETSHCDVFVRSSTRPEPDLDLHEGRWLRLPSVPPTTTRTLGLEGQQSLAVVPDLGTAAWIDCAGHLPWGLSTDQRLDDARSLTWDLDPPRDPVVGHPRVTLRVSADAPAASLSVKLCDVFPDGTSALVSRGTLDLAFRDGVHGTPAPLVPGEEHDVPLDLDACAYSWTPGNRLRVSVAGADWPNTVAPPAPVALTVHRGSLELPLLVGDFPAPTFTPGAEHSAESAEGVTWEIRDDVLRRTTHARTHAVSEYDTPYDGRAREDYFGEVGVDRRTFAQTAHAQTTLELAWPGVAVHVRSVMDVTITGDGVDVAIETWARLDDEPVSHRTWHERLPHRGGGRQPA</sequence>
<dbReference type="InterPro" id="IPR005674">
    <property type="entry name" value="CocE/Ser_esterase"/>
</dbReference>
<dbReference type="RefSeq" id="WP_344156103.1">
    <property type="nucleotide sequence ID" value="NZ_BAAAQR010000014.1"/>
</dbReference>
<dbReference type="InterPro" id="IPR050585">
    <property type="entry name" value="Xaa-Pro_dipeptidyl-ppase/CocE"/>
</dbReference>
<dbReference type="Gene3D" id="3.40.50.1820">
    <property type="entry name" value="alpha/beta hydrolase"/>
    <property type="match status" value="2"/>
</dbReference>
<keyword evidence="4" id="KW-1185">Reference proteome</keyword>
<comment type="caution">
    <text evidence="3">The sequence shown here is derived from an EMBL/GenBank/DDBJ whole genome shotgun (WGS) entry which is preliminary data.</text>
</comment>
<evidence type="ECO:0000313" key="3">
    <source>
        <dbReference type="EMBL" id="GAA2153467.1"/>
    </source>
</evidence>
<name>A0ABN3A3X6_9ACTN</name>
<dbReference type="PANTHER" id="PTHR43056:SF10">
    <property type="entry name" value="COCE_NOND FAMILY, PUTATIVE (AFU_ORTHOLOGUE AFUA_7G00600)-RELATED"/>
    <property type="match status" value="1"/>
</dbReference>
<feature type="domain" description="Xaa-Pro dipeptidyl-peptidase C-terminal" evidence="2">
    <location>
        <begin position="290"/>
        <end position="517"/>
    </location>
</feature>
<dbReference type="Pfam" id="PF02129">
    <property type="entry name" value="Peptidase_S15"/>
    <property type="match status" value="1"/>
</dbReference>
<dbReference type="InterPro" id="IPR029058">
    <property type="entry name" value="AB_hydrolase_fold"/>
</dbReference>
<dbReference type="Gene3D" id="2.60.120.260">
    <property type="entry name" value="Galactose-binding domain-like"/>
    <property type="match status" value="1"/>
</dbReference>
<dbReference type="PANTHER" id="PTHR43056">
    <property type="entry name" value="PEPTIDASE S9 PROLYL OLIGOPEPTIDASE"/>
    <property type="match status" value="1"/>
</dbReference>
<evidence type="ECO:0000313" key="4">
    <source>
        <dbReference type="Proteomes" id="UP001501771"/>
    </source>
</evidence>
<evidence type="ECO:0000256" key="1">
    <source>
        <dbReference type="ARBA" id="ARBA00022801"/>
    </source>
</evidence>
<dbReference type="SUPFAM" id="SSF53474">
    <property type="entry name" value="alpha/beta-Hydrolases"/>
    <property type="match status" value="1"/>
</dbReference>
<evidence type="ECO:0000259" key="2">
    <source>
        <dbReference type="SMART" id="SM00939"/>
    </source>
</evidence>
<dbReference type="NCBIfam" id="TIGR00976">
    <property type="entry name" value="CocE_NonD"/>
    <property type="match status" value="1"/>
</dbReference>
<dbReference type="Pfam" id="PF08530">
    <property type="entry name" value="PepX_C"/>
    <property type="match status" value="1"/>
</dbReference>
<organism evidence="3 4">
    <name type="scientific">Nocardioides koreensis</name>
    <dbReference type="NCBI Taxonomy" id="433651"/>
    <lineage>
        <taxon>Bacteria</taxon>
        <taxon>Bacillati</taxon>
        <taxon>Actinomycetota</taxon>
        <taxon>Actinomycetes</taxon>
        <taxon>Propionibacteriales</taxon>
        <taxon>Nocardioidaceae</taxon>
        <taxon>Nocardioides</taxon>
    </lineage>
</organism>